<accession>A0A7Y8CG16</accession>
<sequence>MSHMCVDAVTRASDDFGFETTVIQDVCATHDLEFNKVKVPAALVHAAFMAALQFGYATVLSTDDYLAGR</sequence>
<dbReference type="InterPro" id="IPR036380">
    <property type="entry name" value="Isochorismatase-like_sf"/>
</dbReference>
<comment type="caution">
    <text evidence="1">The sequence shown here is derived from an EMBL/GenBank/DDBJ whole genome shotgun (WGS) entry which is preliminary data.</text>
</comment>
<dbReference type="Proteomes" id="UP000517547">
    <property type="component" value="Unassembled WGS sequence"/>
</dbReference>
<dbReference type="Gene3D" id="3.40.50.850">
    <property type="entry name" value="Isochorismatase-like"/>
    <property type="match status" value="1"/>
</dbReference>
<proteinExistence type="predicted"/>
<protein>
    <recommendedName>
        <fullName evidence="3">Isochorismatase family protein</fullName>
    </recommendedName>
</protein>
<name>A0A7Y8CG16_9PSED</name>
<dbReference type="AlphaFoldDB" id="A0A7Y8CG16"/>
<dbReference type="SUPFAM" id="SSF52499">
    <property type="entry name" value="Isochorismatase-like hydrolases"/>
    <property type="match status" value="1"/>
</dbReference>
<gene>
    <name evidence="1" type="ORF">HX845_29080</name>
</gene>
<dbReference type="EMBL" id="JACAQE010000010">
    <property type="protein sequence ID" value="NWC17740.1"/>
    <property type="molecule type" value="Genomic_DNA"/>
</dbReference>
<evidence type="ECO:0008006" key="3">
    <source>
        <dbReference type="Google" id="ProtNLM"/>
    </source>
</evidence>
<evidence type="ECO:0000313" key="2">
    <source>
        <dbReference type="Proteomes" id="UP000517547"/>
    </source>
</evidence>
<reference evidence="1 2" key="1">
    <citation type="submission" date="2020-04" db="EMBL/GenBank/DDBJ databases">
        <title>Molecular characterization of pseudomonads from Agaricus bisporus reveal novel blotch 2 pathogens in Western Europe.</title>
        <authorList>
            <person name="Taparia T."/>
            <person name="Krijger M."/>
            <person name="Haynes E."/>
            <person name="Elpinstone J.G."/>
            <person name="Noble R."/>
            <person name="Van Der Wolf J."/>
        </authorList>
    </citation>
    <scope>NUCLEOTIDE SEQUENCE [LARGE SCALE GENOMIC DNA]</scope>
    <source>
        <strain evidence="1 2">IPO3738</strain>
    </source>
</reference>
<organism evidence="1 2">
    <name type="scientific">Pseudomonas gingeri</name>
    <dbReference type="NCBI Taxonomy" id="117681"/>
    <lineage>
        <taxon>Bacteria</taxon>
        <taxon>Pseudomonadati</taxon>
        <taxon>Pseudomonadota</taxon>
        <taxon>Gammaproteobacteria</taxon>
        <taxon>Pseudomonadales</taxon>
        <taxon>Pseudomonadaceae</taxon>
        <taxon>Pseudomonas</taxon>
    </lineage>
</organism>
<evidence type="ECO:0000313" key="1">
    <source>
        <dbReference type="EMBL" id="NWC17740.1"/>
    </source>
</evidence>